<dbReference type="InterPro" id="IPR008011">
    <property type="entry name" value="Complex1_LYR_dom"/>
</dbReference>
<evidence type="ECO:0000313" key="2">
    <source>
        <dbReference type="EMBL" id="MXU82460.1"/>
    </source>
</evidence>
<name>A0A6B0U151_IXORI</name>
<accession>A0A6B0U151</accession>
<protein>
    <recommendedName>
        <fullName evidence="1">Complex 1 LYR protein domain-containing protein</fullName>
    </recommendedName>
</protein>
<feature type="domain" description="Complex 1 LYR protein" evidence="1">
    <location>
        <begin position="9"/>
        <end position="64"/>
    </location>
</feature>
<proteinExistence type="predicted"/>
<dbReference type="Pfam" id="PF05347">
    <property type="entry name" value="Complex1_LYR"/>
    <property type="match status" value="1"/>
</dbReference>
<dbReference type="EMBL" id="GIFC01000377">
    <property type="protein sequence ID" value="MXU82460.1"/>
    <property type="molecule type" value="Transcribed_RNA"/>
</dbReference>
<sequence>MPADLSKAAVLNLYRSLVRYARDLELSDKPYYLRRLRTEFEKHRDLADDKERQFYFQKGKAFLEKRRLV</sequence>
<dbReference type="AlphaFoldDB" id="A0A6B0U151"/>
<reference evidence="2" key="1">
    <citation type="submission" date="2019-12" db="EMBL/GenBank/DDBJ databases">
        <title>An insight into the sialome of adult female Ixodes ricinus ticks feeding for 6 days.</title>
        <authorList>
            <person name="Perner J."/>
            <person name="Ribeiro J.M.C."/>
        </authorList>
    </citation>
    <scope>NUCLEOTIDE SEQUENCE</scope>
    <source>
        <strain evidence="2">Semi-engorged</strain>
        <tissue evidence="2">Salivary glands</tissue>
    </source>
</reference>
<organism evidence="2">
    <name type="scientific">Ixodes ricinus</name>
    <name type="common">Common tick</name>
    <name type="synonym">Acarus ricinus</name>
    <dbReference type="NCBI Taxonomy" id="34613"/>
    <lineage>
        <taxon>Eukaryota</taxon>
        <taxon>Metazoa</taxon>
        <taxon>Ecdysozoa</taxon>
        <taxon>Arthropoda</taxon>
        <taxon>Chelicerata</taxon>
        <taxon>Arachnida</taxon>
        <taxon>Acari</taxon>
        <taxon>Parasitiformes</taxon>
        <taxon>Ixodida</taxon>
        <taxon>Ixodoidea</taxon>
        <taxon>Ixodidae</taxon>
        <taxon>Ixodinae</taxon>
        <taxon>Ixodes</taxon>
    </lineage>
</organism>
<evidence type="ECO:0000259" key="1">
    <source>
        <dbReference type="Pfam" id="PF05347"/>
    </source>
</evidence>